<organism evidence="2 3">
    <name type="scientific">Nostoc sphaeroides CCNUC1</name>
    <dbReference type="NCBI Taxonomy" id="2653204"/>
    <lineage>
        <taxon>Bacteria</taxon>
        <taxon>Bacillati</taxon>
        <taxon>Cyanobacteriota</taxon>
        <taxon>Cyanophyceae</taxon>
        <taxon>Nostocales</taxon>
        <taxon>Nostocaceae</taxon>
        <taxon>Nostoc</taxon>
    </lineage>
</organism>
<evidence type="ECO:0000313" key="2">
    <source>
        <dbReference type="EMBL" id="QFS49280.1"/>
    </source>
</evidence>
<feature type="transmembrane region" description="Helical" evidence="1">
    <location>
        <begin position="136"/>
        <end position="153"/>
    </location>
</feature>
<dbReference type="EMBL" id="CP045226">
    <property type="protein sequence ID" value="QFS49280.1"/>
    <property type="molecule type" value="Genomic_DNA"/>
</dbReference>
<dbReference type="AlphaFoldDB" id="A0A5P8W9E1"/>
<feature type="transmembrane region" description="Helical" evidence="1">
    <location>
        <begin position="202"/>
        <end position="223"/>
    </location>
</feature>
<feature type="transmembrane region" description="Helical" evidence="1">
    <location>
        <begin position="159"/>
        <end position="181"/>
    </location>
</feature>
<dbReference type="Pfam" id="PF04955">
    <property type="entry name" value="HupE_UreJ"/>
    <property type="match status" value="1"/>
</dbReference>
<accession>A0A5P8W9E1</accession>
<keyword evidence="1" id="KW-0472">Membrane</keyword>
<feature type="transmembrane region" description="Helical" evidence="1">
    <location>
        <begin position="25"/>
        <end position="43"/>
    </location>
</feature>
<evidence type="ECO:0000256" key="1">
    <source>
        <dbReference type="SAM" id="Phobius"/>
    </source>
</evidence>
<keyword evidence="1" id="KW-1133">Transmembrane helix</keyword>
<dbReference type="RefSeq" id="WP_152590555.1">
    <property type="nucleotide sequence ID" value="NZ_CP045226.1"/>
</dbReference>
<sequence>MFKTKLSKSHASGEFYTLRLMHRHIGAIAVLILISLLSSLSGIPVNHTISNSWEGFIWGLADPVIGLNCLIGIIAIGLLSSVFVRGAAIAGCFVLATVLGIVIHLFQLNLPGTEIAIAISTIVFGTMLMMPNQPNFIVLTLVGISAGFFQGYADAESIIGAGIIPLIAYILGMILTLFAVAMSAREIGSAMGIGELNRILPWKISITGFALCAIGIVFLSNSII</sequence>
<evidence type="ECO:0000313" key="3">
    <source>
        <dbReference type="Proteomes" id="UP000326678"/>
    </source>
</evidence>
<feature type="transmembrane region" description="Helical" evidence="1">
    <location>
        <begin position="112"/>
        <end position="129"/>
    </location>
</feature>
<protein>
    <submittedName>
        <fullName evidence="2">UreJ, urease accessory protein</fullName>
    </submittedName>
</protein>
<reference evidence="2 3" key="1">
    <citation type="submission" date="2019-10" db="EMBL/GenBank/DDBJ databases">
        <title>Genomic and transcriptomic insights into the perfect genentic adaptation of a filamentous nitrogen-fixing cyanobacterium to rice fields.</title>
        <authorList>
            <person name="Chen Z."/>
        </authorList>
    </citation>
    <scope>NUCLEOTIDE SEQUENCE [LARGE SCALE GENOMIC DNA]</scope>
    <source>
        <strain evidence="2">CCNUC1</strain>
    </source>
</reference>
<keyword evidence="3" id="KW-1185">Reference proteome</keyword>
<keyword evidence="1" id="KW-0812">Transmembrane</keyword>
<dbReference type="InterPro" id="IPR007038">
    <property type="entry name" value="HupE_UreJ"/>
</dbReference>
<dbReference type="Proteomes" id="UP000326678">
    <property type="component" value="Chromosome Gxm1"/>
</dbReference>
<feature type="transmembrane region" description="Helical" evidence="1">
    <location>
        <begin position="86"/>
        <end position="106"/>
    </location>
</feature>
<proteinExistence type="predicted"/>
<name>A0A5P8W9E1_9NOSO</name>
<feature type="transmembrane region" description="Helical" evidence="1">
    <location>
        <begin position="55"/>
        <end position="79"/>
    </location>
</feature>
<gene>
    <name evidence="2" type="ORF">GXM_06774</name>
</gene>
<dbReference type="KEGG" id="nsh:GXM_06774"/>